<dbReference type="GO" id="GO:0016877">
    <property type="term" value="F:ligase activity, forming carbon-sulfur bonds"/>
    <property type="evidence" value="ECO:0007669"/>
    <property type="project" value="UniProtKB-ARBA"/>
</dbReference>
<dbReference type="InterPro" id="IPR000873">
    <property type="entry name" value="AMP-dep_synth/lig_dom"/>
</dbReference>
<name>A0A5Y2S7E6_SALER</name>
<evidence type="ECO:0000259" key="1">
    <source>
        <dbReference type="Pfam" id="PF00501"/>
    </source>
</evidence>
<keyword evidence="2" id="KW-0436">Ligase</keyword>
<sequence>MTRQETNTADAAVLSLKQLVEFARRHSSYYARLYQQIPQTGWQLCDLPLVDPRDYWEGSSELTHWPVLTGSVTDGIVFKTGGTTGASKLSVYTRSEWIAFVTSFGRSLANHLHPGDRVANLFFAGDLYSSFLFIHGALTHMGTPVCEYPFSGMMEPQALFDQLNQHEINVLAGVPAKLLQFAARTVAQQQQLPGITLILFGSESIFAEQLSLLKQAFPNARIASVGCASVDSSLIGASTPECLAGEHRVFEPETIVEIIDEVTGESILEEGRTGMLVVTNLTRKLMPLIRYPVGDLAAWREPPGKSERKFVLQGRSSLGHRIRVACSSIFPDEFDALITEMFGRQQWQMILDHHNNCDWLTLCIAFTGSDSHVDALYHSLQERDHSFAALLETGQLRIVIEWCRQDELICNSRTGKLQRVIDRRPYVTGEKGT</sequence>
<accession>A0A5Y2S7E6</accession>
<dbReference type="Proteomes" id="UP000839746">
    <property type="component" value="Unassembled WGS sequence"/>
</dbReference>
<organism evidence="2">
    <name type="scientific">Salmonella enterica subsp. salamae</name>
    <dbReference type="NCBI Taxonomy" id="59202"/>
    <lineage>
        <taxon>Bacteria</taxon>
        <taxon>Pseudomonadati</taxon>
        <taxon>Pseudomonadota</taxon>
        <taxon>Gammaproteobacteria</taxon>
        <taxon>Enterobacterales</taxon>
        <taxon>Enterobacteriaceae</taxon>
        <taxon>Salmonella</taxon>
    </lineage>
</organism>
<comment type="caution">
    <text evidence="2">The sequence shown here is derived from an EMBL/GenBank/DDBJ whole genome shotgun (WGS) entry which is preliminary data.</text>
</comment>
<feature type="domain" description="AMP-dependent synthetase/ligase" evidence="1">
    <location>
        <begin position="80"/>
        <end position="278"/>
    </location>
</feature>
<dbReference type="InterPro" id="IPR042099">
    <property type="entry name" value="ANL_N_sf"/>
</dbReference>
<dbReference type="Gene3D" id="3.40.50.12780">
    <property type="entry name" value="N-terminal domain of ligase-like"/>
    <property type="match status" value="1"/>
</dbReference>
<gene>
    <name evidence="2" type="ORF">FNN84_23010</name>
</gene>
<dbReference type="PANTHER" id="PTHR43845">
    <property type="entry name" value="BLR5969 PROTEIN"/>
    <property type="match status" value="1"/>
</dbReference>
<dbReference type="EMBL" id="AAILSQ010000041">
    <property type="protein sequence ID" value="ECF6054024.1"/>
    <property type="molecule type" value="Genomic_DNA"/>
</dbReference>
<reference evidence="2" key="1">
    <citation type="submission" date="2019-07" db="EMBL/GenBank/DDBJ databases">
        <authorList>
            <person name="Ashton P.M."/>
            <person name="Dallman T."/>
            <person name="Nair S."/>
            <person name="De Pinna E."/>
            <person name="Peters T."/>
            <person name="Grant K."/>
        </authorList>
    </citation>
    <scope>NUCLEOTIDE SEQUENCE [LARGE SCALE GENOMIC DNA]</scope>
    <source>
        <strain evidence="2">107213</strain>
    </source>
</reference>
<dbReference type="PANTHER" id="PTHR43845:SF1">
    <property type="entry name" value="BLR5969 PROTEIN"/>
    <property type="match status" value="1"/>
</dbReference>
<dbReference type="AlphaFoldDB" id="A0A5Y2S7E6"/>
<proteinExistence type="predicted"/>
<evidence type="ECO:0000313" key="2">
    <source>
        <dbReference type="EMBL" id="ECF6054024.1"/>
    </source>
</evidence>
<protein>
    <submittedName>
        <fullName evidence="2">Phenylacetate--CoA ligase</fullName>
    </submittedName>
</protein>
<dbReference type="Pfam" id="PF00501">
    <property type="entry name" value="AMP-binding"/>
    <property type="match status" value="1"/>
</dbReference>
<dbReference type="SUPFAM" id="SSF56801">
    <property type="entry name" value="Acetyl-CoA synthetase-like"/>
    <property type="match status" value="1"/>
</dbReference>